<dbReference type="AlphaFoldDB" id="A0A8J3EZP7"/>
<dbReference type="InterPro" id="IPR003594">
    <property type="entry name" value="HATPase_dom"/>
</dbReference>
<feature type="transmembrane region" description="Helical" evidence="14">
    <location>
        <begin position="12"/>
        <end position="36"/>
    </location>
</feature>
<evidence type="ECO:0000256" key="7">
    <source>
        <dbReference type="ARBA" id="ARBA00022692"/>
    </source>
</evidence>
<gene>
    <name evidence="17" type="ORF">GCM10007380_28380</name>
</gene>
<dbReference type="GO" id="GO:0005524">
    <property type="term" value="F:ATP binding"/>
    <property type="evidence" value="ECO:0007669"/>
    <property type="project" value="UniProtKB-KW"/>
</dbReference>
<comment type="catalytic activity">
    <reaction evidence="1">
        <text>ATP + protein L-histidine = ADP + protein N-phospho-L-histidine.</text>
        <dbReference type="EC" id="2.7.13.3"/>
    </reaction>
</comment>
<name>A0A8J3EZP7_9BACI</name>
<dbReference type="InterPro" id="IPR003660">
    <property type="entry name" value="HAMP_dom"/>
</dbReference>
<evidence type="ECO:0000256" key="8">
    <source>
        <dbReference type="ARBA" id="ARBA00022741"/>
    </source>
</evidence>
<sequence>MKSIRSKLLLTFILLIISLVGIGLLINLFFLETFYIHQKTIKIKNSSQELKVLYGQKNKDQLISFVDTLEKSHGFSIEVLSLSGSTLYSTLKGDSKEKLRTIDEFEDLQNKPNVSENGMNRLKNELKKNTYYVTKTNLKSIDLEFLLVGSKLDRNKILIIRTPITAINESVEIYNYFLIYIGLALLCVGTVIGLIMAKSFTKPILEISSMAKEMTSLSFSRKWNHNRKDELGQLGYSMNELSNIISDFIEKLNIKNKTLMNELEEKVKFEKKRRTFISNVSHELKTPITIIQSYTEGLQVGVNQTEEEQQEYLDIIMDEANKMEKMVYDLLNLSTLQNSKMEVHYEEVDLNQLVNEMMKLYSPQFNENHIVFQHEQTDIKPIMTDRIKLVQIMSNYINNALTHVNEKKQITISVKERENTYRISVFNSGEMIPESEIESIWESFYRADLARNRTNGNVGLGLSIVKELAIMIQANVGVENEEGGVSFWIELPKMTNIN</sequence>
<evidence type="ECO:0000313" key="17">
    <source>
        <dbReference type="EMBL" id="GGI15517.1"/>
    </source>
</evidence>
<protein>
    <recommendedName>
        <fullName evidence="3">histidine kinase</fullName>
        <ecNumber evidence="3">2.7.13.3</ecNumber>
    </recommendedName>
</protein>
<evidence type="ECO:0000256" key="14">
    <source>
        <dbReference type="SAM" id="Phobius"/>
    </source>
</evidence>
<keyword evidence="13 14" id="KW-0472">Membrane</keyword>
<evidence type="ECO:0000256" key="12">
    <source>
        <dbReference type="ARBA" id="ARBA00023012"/>
    </source>
</evidence>
<evidence type="ECO:0000313" key="18">
    <source>
        <dbReference type="Proteomes" id="UP000626244"/>
    </source>
</evidence>
<keyword evidence="8" id="KW-0547">Nucleotide-binding</keyword>
<reference evidence="18" key="1">
    <citation type="journal article" date="2019" name="Int. J. Syst. Evol. Microbiol.">
        <title>The Global Catalogue of Microorganisms (GCM) 10K type strain sequencing project: providing services to taxonomists for standard genome sequencing and annotation.</title>
        <authorList>
            <consortium name="The Broad Institute Genomics Platform"/>
            <consortium name="The Broad Institute Genome Sequencing Center for Infectious Disease"/>
            <person name="Wu L."/>
            <person name="Ma J."/>
        </authorList>
    </citation>
    <scope>NUCLEOTIDE SEQUENCE [LARGE SCALE GENOMIC DNA]</scope>
    <source>
        <strain evidence="18">CGMCC 1.14993</strain>
    </source>
</reference>
<dbReference type="Pfam" id="PF02518">
    <property type="entry name" value="HATPase_c"/>
    <property type="match status" value="1"/>
</dbReference>
<feature type="domain" description="Histidine kinase" evidence="15">
    <location>
        <begin position="279"/>
        <end position="495"/>
    </location>
</feature>
<dbReference type="OrthoDB" id="9762826at2"/>
<keyword evidence="9 17" id="KW-0418">Kinase</keyword>
<keyword evidence="7 14" id="KW-0812">Transmembrane</keyword>
<evidence type="ECO:0000256" key="13">
    <source>
        <dbReference type="ARBA" id="ARBA00023136"/>
    </source>
</evidence>
<keyword evidence="6" id="KW-0808">Transferase</keyword>
<proteinExistence type="predicted"/>
<dbReference type="SMART" id="SM00387">
    <property type="entry name" value="HATPase_c"/>
    <property type="match status" value="1"/>
</dbReference>
<feature type="domain" description="HAMP" evidence="16">
    <location>
        <begin position="198"/>
        <end position="250"/>
    </location>
</feature>
<dbReference type="EC" id="2.7.13.3" evidence="3"/>
<comment type="subcellular location">
    <subcellularLocation>
        <location evidence="2">Cell membrane</location>
        <topology evidence="2">Multi-pass membrane protein</topology>
    </subcellularLocation>
</comment>
<keyword evidence="4" id="KW-1003">Cell membrane</keyword>
<dbReference type="Gene3D" id="1.10.287.130">
    <property type="match status" value="1"/>
</dbReference>
<evidence type="ECO:0000256" key="3">
    <source>
        <dbReference type="ARBA" id="ARBA00012438"/>
    </source>
</evidence>
<evidence type="ECO:0000256" key="6">
    <source>
        <dbReference type="ARBA" id="ARBA00022679"/>
    </source>
</evidence>
<dbReference type="SUPFAM" id="SSF55874">
    <property type="entry name" value="ATPase domain of HSP90 chaperone/DNA topoisomerase II/histidine kinase"/>
    <property type="match status" value="1"/>
</dbReference>
<dbReference type="SMART" id="SM00388">
    <property type="entry name" value="HisKA"/>
    <property type="match status" value="1"/>
</dbReference>
<dbReference type="SUPFAM" id="SSF47384">
    <property type="entry name" value="Homodimeric domain of signal transducing histidine kinase"/>
    <property type="match status" value="1"/>
</dbReference>
<evidence type="ECO:0000259" key="15">
    <source>
        <dbReference type="PROSITE" id="PS50109"/>
    </source>
</evidence>
<accession>A0A8J3EZP7</accession>
<comment type="caution">
    <text evidence="17">The sequence shown here is derived from an EMBL/GenBank/DDBJ whole genome shotgun (WGS) entry which is preliminary data.</text>
</comment>
<dbReference type="Gene3D" id="6.10.340.10">
    <property type="match status" value="1"/>
</dbReference>
<dbReference type="EMBL" id="BMHB01000001">
    <property type="protein sequence ID" value="GGI15517.1"/>
    <property type="molecule type" value="Genomic_DNA"/>
</dbReference>
<evidence type="ECO:0000256" key="4">
    <source>
        <dbReference type="ARBA" id="ARBA00022475"/>
    </source>
</evidence>
<feature type="transmembrane region" description="Helical" evidence="14">
    <location>
        <begin position="173"/>
        <end position="197"/>
    </location>
</feature>
<dbReference type="GO" id="GO:0000155">
    <property type="term" value="F:phosphorelay sensor kinase activity"/>
    <property type="evidence" value="ECO:0007669"/>
    <property type="project" value="InterPro"/>
</dbReference>
<dbReference type="FunFam" id="1.10.287.130:FF:000001">
    <property type="entry name" value="Two-component sensor histidine kinase"/>
    <property type="match status" value="1"/>
</dbReference>
<dbReference type="InterPro" id="IPR003661">
    <property type="entry name" value="HisK_dim/P_dom"/>
</dbReference>
<dbReference type="InterPro" id="IPR005467">
    <property type="entry name" value="His_kinase_dom"/>
</dbReference>
<evidence type="ECO:0000256" key="2">
    <source>
        <dbReference type="ARBA" id="ARBA00004651"/>
    </source>
</evidence>
<dbReference type="PANTHER" id="PTHR45528:SF1">
    <property type="entry name" value="SENSOR HISTIDINE KINASE CPXA"/>
    <property type="match status" value="1"/>
</dbReference>
<evidence type="ECO:0000256" key="10">
    <source>
        <dbReference type="ARBA" id="ARBA00022840"/>
    </source>
</evidence>
<dbReference type="Gene3D" id="3.30.565.10">
    <property type="entry name" value="Histidine kinase-like ATPase, C-terminal domain"/>
    <property type="match status" value="1"/>
</dbReference>
<dbReference type="PANTHER" id="PTHR45528">
    <property type="entry name" value="SENSOR HISTIDINE KINASE CPXA"/>
    <property type="match status" value="1"/>
</dbReference>
<dbReference type="Proteomes" id="UP000626244">
    <property type="component" value="Unassembled WGS sequence"/>
</dbReference>
<keyword evidence="12" id="KW-0902">Two-component regulatory system</keyword>
<dbReference type="SUPFAM" id="SSF158472">
    <property type="entry name" value="HAMP domain-like"/>
    <property type="match status" value="1"/>
</dbReference>
<dbReference type="CDD" id="cd00082">
    <property type="entry name" value="HisKA"/>
    <property type="match status" value="1"/>
</dbReference>
<dbReference type="GO" id="GO:0005886">
    <property type="term" value="C:plasma membrane"/>
    <property type="evidence" value="ECO:0007669"/>
    <property type="project" value="UniProtKB-SubCell"/>
</dbReference>
<dbReference type="Pfam" id="PF00512">
    <property type="entry name" value="HisKA"/>
    <property type="match status" value="1"/>
</dbReference>
<keyword evidence="10" id="KW-0067">ATP-binding</keyword>
<dbReference type="CDD" id="cd06225">
    <property type="entry name" value="HAMP"/>
    <property type="match status" value="1"/>
</dbReference>
<evidence type="ECO:0000256" key="9">
    <source>
        <dbReference type="ARBA" id="ARBA00022777"/>
    </source>
</evidence>
<organism evidence="17 18">
    <name type="scientific">Gottfriedia solisilvae</name>
    <dbReference type="NCBI Taxonomy" id="1516104"/>
    <lineage>
        <taxon>Bacteria</taxon>
        <taxon>Bacillati</taxon>
        <taxon>Bacillota</taxon>
        <taxon>Bacilli</taxon>
        <taxon>Bacillales</taxon>
        <taxon>Bacillaceae</taxon>
        <taxon>Gottfriedia</taxon>
    </lineage>
</organism>
<dbReference type="InterPro" id="IPR050398">
    <property type="entry name" value="HssS/ArlS-like"/>
</dbReference>
<dbReference type="PROSITE" id="PS50885">
    <property type="entry name" value="HAMP"/>
    <property type="match status" value="1"/>
</dbReference>
<evidence type="ECO:0000259" key="16">
    <source>
        <dbReference type="PROSITE" id="PS50885"/>
    </source>
</evidence>
<dbReference type="PROSITE" id="PS50109">
    <property type="entry name" value="HIS_KIN"/>
    <property type="match status" value="1"/>
</dbReference>
<evidence type="ECO:0000256" key="11">
    <source>
        <dbReference type="ARBA" id="ARBA00022989"/>
    </source>
</evidence>
<keyword evidence="11 14" id="KW-1133">Transmembrane helix</keyword>
<evidence type="ECO:0000256" key="1">
    <source>
        <dbReference type="ARBA" id="ARBA00000085"/>
    </source>
</evidence>
<keyword evidence="18" id="KW-1185">Reference proteome</keyword>
<dbReference type="RefSeq" id="WP_087999721.1">
    <property type="nucleotide sequence ID" value="NZ_BMHB01000001.1"/>
</dbReference>
<keyword evidence="5" id="KW-0597">Phosphoprotein</keyword>
<evidence type="ECO:0000256" key="5">
    <source>
        <dbReference type="ARBA" id="ARBA00022553"/>
    </source>
</evidence>
<dbReference type="InterPro" id="IPR036890">
    <property type="entry name" value="HATPase_C_sf"/>
</dbReference>
<dbReference type="InterPro" id="IPR036097">
    <property type="entry name" value="HisK_dim/P_sf"/>
</dbReference>